<evidence type="ECO:0000313" key="4">
    <source>
        <dbReference type="Proteomes" id="UP000245202"/>
    </source>
</evidence>
<evidence type="ECO:0008006" key="5">
    <source>
        <dbReference type="Google" id="ProtNLM"/>
    </source>
</evidence>
<dbReference type="Gene3D" id="3.40.190.10">
    <property type="entry name" value="Periplasmic binding protein-like II"/>
    <property type="match status" value="2"/>
</dbReference>
<dbReference type="AlphaFoldDB" id="A0A2R5EQP5"/>
<feature type="chain" id="PRO_5038665707" description="ABC transporter substrate-binding protein" evidence="2">
    <location>
        <begin position="23"/>
        <end position="562"/>
    </location>
</feature>
<accession>A0A2R5EQP5</accession>
<feature type="signal peptide" evidence="2">
    <location>
        <begin position="1"/>
        <end position="22"/>
    </location>
</feature>
<reference evidence="3 4" key="1">
    <citation type="submission" date="2017-08" db="EMBL/GenBank/DDBJ databases">
        <title>Substantial Increase in Enzyme Production by Combined Drug-Resistance Mutations in Paenibacillus agaridevorans.</title>
        <authorList>
            <person name="Tanaka Y."/>
            <person name="Funane K."/>
            <person name="Hosaka T."/>
            <person name="Shiwa Y."/>
            <person name="Fujita N."/>
            <person name="Miyazaki T."/>
            <person name="Yoshikawa H."/>
            <person name="Murakami K."/>
            <person name="Kasahara K."/>
            <person name="Inaoka T."/>
            <person name="Hiraga Y."/>
            <person name="Ochi K."/>
        </authorList>
    </citation>
    <scope>NUCLEOTIDE SEQUENCE [LARGE SCALE GENOMIC DNA]</scope>
    <source>
        <strain evidence="3 4">T-3040</strain>
    </source>
</reference>
<keyword evidence="4" id="KW-1185">Reference proteome</keyword>
<evidence type="ECO:0000313" key="3">
    <source>
        <dbReference type="EMBL" id="GBG07338.1"/>
    </source>
</evidence>
<dbReference type="RefSeq" id="WP_108992416.1">
    <property type="nucleotide sequence ID" value="NZ_BDQX01000089.1"/>
</dbReference>
<dbReference type="EMBL" id="BDQX01000089">
    <property type="protein sequence ID" value="GBG07338.1"/>
    <property type="molecule type" value="Genomic_DNA"/>
</dbReference>
<proteinExistence type="predicted"/>
<dbReference type="SUPFAM" id="SSF53850">
    <property type="entry name" value="Periplasmic binding protein-like II"/>
    <property type="match status" value="1"/>
</dbReference>
<evidence type="ECO:0000256" key="1">
    <source>
        <dbReference type="SAM" id="MobiDB-lite"/>
    </source>
</evidence>
<evidence type="ECO:0000256" key="2">
    <source>
        <dbReference type="SAM" id="SignalP"/>
    </source>
</evidence>
<dbReference type="PANTHER" id="PTHR43649:SF12">
    <property type="entry name" value="DIACETYLCHITOBIOSE BINDING PROTEIN DASA"/>
    <property type="match status" value="1"/>
</dbReference>
<gene>
    <name evidence="3" type="ORF">PAT3040_01886</name>
</gene>
<protein>
    <recommendedName>
        <fullName evidence="5">ABC transporter substrate-binding protein</fullName>
    </recommendedName>
</protein>
<dbReference type="Pfam" id="PF01547">
    <property type="entry name" value="SBP_bac_1"/>
    <property type="match status" value="1"/>
</dbReference>
<dbReference type="InterPro" id="IPR006059">
    <property type="entry name" value="SBP"/>
</dbReference>
<feature type="region of interest" description="Disordered" evidence="1">
    <location>
        <begin position="24"/>
        <end position="48"/>
    </location>
</feature>
<keyword evidence="2" id="KW-0732">Signal</keyword>
<feature type="compositionally biased region" description="Polar residues" evidence="1">
    <location>
        <begin position="29"/>
        <end position="47"/>
    </location>
</feature>
<dbReference type="InterPro" id="IPR050490">
    <property type="entry name" value="Bact_solute-bd_prot1"/>
</dbReference>
<organism evidence="3 4">
    <name type="scientific">Paenibacillus agaridevorans</name>
    <dbReference type="NCBI Taxonomy" id="171404"/>
    <lineage>
        <taxon>Bacteria</taxon>
        <taxon>Bacillati</taxon>
        <taxon>Bacillota</taxon>
        <taxon>Bacilli</taxon>
        <taxon>Bacillales</taxon>
        <taxon>Paenibacillaceae</taxon>
        <taxon>Paenibacillus</taxon>
    </lineage>
</organism>
<dbReference type="PROSITE" id="PS51257">
    <property type="entry name" value="PROKAR_LIPOPROTEIN"/>
    <property type="match status" value="1"/>
</dbReference>
<sequence>MNKMFRLLVIVLVFAVAAGCSGGNNGGNSTAPTNKPGETNAGTQSAAPQEPVVVQMASLYPNLDANNPVMTELSKKSGFKFDLVTVTGDRNQKFDLWLASGDYPADTVILKPDYIKKYSDAGAIIPLEDLIEEHGPNIKKHFGEYFDLLKDENGHIWSLYVSNITDEPTPTMQSEFAVSYKMLEEAGYPELETMDDLFNLLKDYYEKHPQTNGQPTIPFSGFSYNDNTYENATGPIFTTSGLENHGDFTIDENDNVRHIFTSEEAKTYLAFLNKLHIAGMLDKEFFTLKNDTMTQRLAEGRVLAGAFPSWYMQPEVEPVIRAAGNFDDLYAYFPLVFDATKPNKNFTAAATRSNWNWAITSKSKHPEEVIKLLDYMFTDEAQILINWGIEGSHYEVVDGKRVIKEEYKQGVAANPDLIWSEIVTPFYGTSMYFAHGTKLADGDYATPTTRDSVREKYDERTKEVLAEYGKEVWADFIPEVNFILHGLGQLGDVEEVRAEAERLKQIWNRDTAKIVFSASEEEFEKQWNETMRALEKAGIAKVEEAYTKLWKEATARYSHIGK</sequence>
<dbReference type="Proteomes" id="UP000245202">
    <property type="component" value="Unassembled WGS sequence"/>
</dbReference>
<name>A0A2R5EQP5_9BACL</name>
<comment type="caution">
    <text evidence="3">The sequence shown here is derived from an EMBL/GenBank/DDBJ whole genome shotgun (WGS) entry which is preliminary data.</text>
</comment>
<dbReference type="PANTHER" id="PTHR43649">
    <property type="entry name" value="ARABINOSE-BINDING PROTEIN-RELATED"/>
    <property type="match status" value="1"/>
</dbReference>